<comment type="caution">
    <text evidence="1">The sequence shown here is derived from an EMBL/GenBank/DDBJ whole genome shotgun (WGS) entry which is preliminary data.</text>
</comment>
<dbReference type="Pfam" id="PF08713">
    <property type="entry name" value="DNA_alkylation"/>
    <property type="match status" value="1"/>
</dbReference>
<reference evidence="1" key="1">
    <citation type="submission" date="2020-10" db="EMBL/GenBank/DDBJ databases">
        <authorList>
            <person name="Gilroy R."/>
        </authorList>
    </citation>
    <scope>NUCLEOTIDE SEQUENCE</scope>
    <source>
        <strain evidence="1">11300</strain>
    </source>
</reference>
<name>A0A9D1I5G0_9FIRM</name>
<dbReference type="PANTHER" id="PTHR34070">
    <property type="entry name" value="ARMADILLO-TYPE FOLD"/>
    <property type="match status" value="1"/>
</dbReference>
<dbReference type="SUPFAM" id="SSF48371">
    <property type="entry name" value="ARM repeat"/>
    <property type="match status" value="1"/>
</dbReference>
<gene>
    <name evidence="1" type="ORF">IAD16_02945</name>
</gene>
<proteinExistence type="predicted"/>
<dbReference type="PANTHER" id="PTHR34070:SF1">
    <property type="entry name" value="DNA ALKYLATION REPAIR PROTEIN"/>
    <property type="match status" value="1"/>
</dbReference>
<protein>
    <submittedName>
        <fullName evidence="1">DNA alkylation repair protein</fullName>
    </submittedName>
</protein>
<dbReference type="CDD" id="cd06561">
    <property type="entry name" value="AlkD_like"/>
    <property type="match status" value="1"/>
</dbReference>
<dbReference type="AlphaFoldDB" id="A0A9D1I5G0"/>
<accession>A0A9D1I5G0</accession>
<evidence type="ECO:0000313" key="1">
    <source>
        <dbReference type="EMBL" id="HIU27325.1"/>
    </source>
</evidence>
<dbReference type="EMBL" id="DVMO01000044">
    <property type="protein sequence ID" value="HIU27325.1"/>
    <property type="molecule type" value="Genomic_DNA"/>
</dbReference>
<dbReference type="Gene3D" id="1.25.10.90">
    <property type="match status" value="1"/>
</dbReference>
<evidence type="ECO:0000313" key="2">
    <source>
        <dbReference type="Proteomes" id="UP000824091"/>
    </source>
</evidence>
<sequence length="227" mass="26596">MQKITDMLFELQDTGYRDFHSKLVPGVDKERIIGVRTPALRKLAKEIAKMPEYETFLMETPHFYYEENNLHGMLIGLLYKDPAQALDKIDDFLPYVDNWATCDMLPPKCLARDTGLLRSTIVPWLNSKETYRVRFAIVAMLQFLLDDGFDPADLELLASIKTDEYYINMAIAWYYSFALIKQYDVAAGLFESRRLDKWVHNKSIQKAIESYRIPQEKKDHLRTLKIK</sequence>
<dbReference type="Proteomes" id="UP000824091">
    <property type="component" value="Unassembled WGS sequence"/>
</dbReference>
<reference evidence="1" key="2">
    <citation type="journal article" date="2021" name="PeerJ">
        <title>Extensive microbial diversity within the chicken gut microbiome revealed by metagenomics and culture.</title>
        <authorList>
            <person name="Gilroy R."/>
            <person name="Ravi A."/>
            <person name="Getino M."/>
            <person name="Pursley I."/>
            <person name="Horton D.L."/>
            <person name="Alikhan N.F."/>
            <person name="Baker D."/>
            <person name="Gharbi K."/>
            <person name="Hall N."/>
            <person name="Watson M."/>
            <person name="Adriaenssens E.M."/>
            <person name="Foster-Nyarko E."/>
            <person name="Jarju S."/>
            <person name="Secka A."/>
            <person name="Antonio M."/>
            <person name="Oren A."/>
            <person name="Chaudhuri R.R."/>
            <person name="La Ragione R."/>
            <person name="Hildebrand F."/>
            <person name="Pallen M.J."/>
        </authorList>
    </citation>
    <scope>NUCLEOTIDE SEQUENCE</scope>
    <source>
        <strain evidence="1">11300</strain>
    </source>
</reference>
<organism evidence="1 2">
    <name type="scientific">Candidatus Fimisoma avicola</name>
    <dbReference type="NCBI Taxonomy" id="2840826"/>
    <lineage>
        <taxon>Bacteria</taxon>
        <taxon>Bacillati</taxon>
        <taxon>Bacillota</taxon>
        <taxon>Clostridia</taxon>
        <taxon>Eubacteriales</taxon>
        <taxon>Candidatus Fimisoma</taxon>
    </lineage>
</organism>
<dbReference type="InterPro" id="IPR014825">
    <property type="entry name" value="DNA_alkylation"/>
</dbReference>
<dbReference type="InterPro" id="IPR016024">
    <property type="entry name" value="ARM-type_fold"/>
</dbReference>